<keyword evidence="1" id="KW-1133">Transmembrane helix</keyword>
<evidence type="ECO:0000256" key="1">
    <source>
        <dbReference type="SAM" id="Phobius"/>
    </source>
</evidence>
<dbReference type="Proteomes" id="UP000193642">
    <property type="component" value="Unassembled WGS sequence"/>
</dbReference>
<keyword evidence="1" id="KW-0812">Transmembrane</keyword>
<reference evidence="2 3" key="1">
    <citation type="submission" date="2016-07" db="EMBL/GenBank/DDBJ databases">
        <title>Pervasive Adenine N6-methylation of Active Genes in Fungi.</title>
        <authorList>
            <consortium name="DOE Joint Genome Institute"/>
            <person name="Mondo S.J."/>
            <person name="Dannebaum R.O."/>
            <person name="Kuo R.C."/>
            <person name="Labutti K."/>
            <person name="Haridas S."/>
            <person name="Kuo A."/>
            <person name="Salamov A."/>
            <person name="Ahrendt S.R."/>
            <person name="Lipzen A."/>
            <person name="Sullivan W."/>
            <person name="Andreopoulos W.B."/>
            <person name="Clum A."/>
            <person name="Lindquist E."/>
            <person name="Daum C."/>
            <person name="Ramamoorthy G.K."/>
            <person name="Gryganskyi A."/>
            <person name="Culley D."/>
            <person name="Magnuson J.K."/>
            <person name="James T.Y."/>
            <person name="O'Malley M.A."/>
            <person name="Stajich J.E."/>
            <person name="Spatafora J.W."/>
            <person name="Visel A."/>
            <person name="Grigoriev I.V."/>
        </authorList>
    </citation>
    <scope>NUCLEOTIDE SEQUENCE [LARGE SCALE GENOMIC DNA]</scope>
    <source>
        <strain evidence="2 3">JEL800</strain>
    </source>
</reference>
<name>A0A1Y2BQZ9_9FUNG</name>
<proteinExistence type="predicted"/>
<evidence type="ECO:0000313" key="2">
    <source>
        <dbReference type="EMBL" id="ORY37179.1"/>
    </source>
</evidence>
<dbReference type="AlphaFoldDB" id="A0A1Y2BQZ9"/>
<feature type="transmembrane region" description="Helical" evidence="1">
    <location>
        <begin position="60"/>
        <end position="81"/>
    </location>
</feature>
<accession>A0A1Y2BQZ9</accession>
<comment type="caution">
    <text evidence="2">The sequence shown here is derived from an EMBL/GenBank/DDBJ whole genome shotgun (WGS) entry which is preliminary data.</text>
</comment>
<dbReference type="EMBL" id="MCGO01000051">
    <property type="protein sequence ID" value="ORY37179.1"/>
    <property type="molecule type" value="Genomic_DNA"/>
</dbReference>
<sequence length="115" mass="13307">MENQEYHCGFPSICPSPFLAISFRNEANISCFTLATTPHVFNLNPTMYNKGYMQDAEVNYNSFVFIFCCFLRIAAENFFLLPFPKLVFVFKIPSPSSISPPLLPLSLQRYYYLLH</sequence>
<gene>
    <name evidence="2" type="ORF">BCR33DRAFT_465282</name>
</gene>
<organism evidence="2 3">
    <name type="scientific">Rhizoclosmatium globosum</name>
    <dbReference type="NCBI Taxonomy" id="329046"/>
    <lineage>
        <taxon>Eukaryota</taxon>
        <taxon>Fungi</taxon>
        <taxon>Fungi incertae sedis</taxon>
        <taxon>Chytridiomycota</taxon>
        <taxon>Chytridiomycota incertae sedis</taxon>
        <taxon>Chytridiomycetes</taxon>
        <taxon>Chytridiales</taxon>
        <taxon>Chytriomycetaceae</taxon>
        <taxon>Rhizoclosmatium</taxon>
    </lineage>
</organism>
<evidence type="ECO:0000313" key="3">
    <source>
        <dbReference type="Proteomes" id="UP000193642"/>
    </source>
</evidence>
<keyword evidence="3" id="KW-1185">Reference proteome</keyword>
<keyword evidence="1" id="KW-0472">Membrane</keyword>
<protein>
    <submittedName>
        <fullName evidence="2">Uncharacterized protein</fullName>
    </submittedName>
</protein>